<dbReference type="KEGG" id="apro:F751_1818"/>
<evidence type="ECO:0000256" key="9">
    <source>
        <dbReference type="SAM" id="MobiDB-lite"/>
    </source>
</evidence>
<evidence type="ECO:0000259" key="10">
    <source>
        <dbReference type="Pfam" id="PF01467"/>
    </source>
</evidence>
<dbReference type="PANTHER" id="PTHR10739:SF13">
    <property type="entry name" value="CHOLINE-PHOSPHATE CYTIDYLYLTRANSFERASE"/>
    <property type="match status" value="1"/>
</dbReference>
<accession>A0A087SGT5</accession>
<evidence type="ECO:0000313" key="12">
    <source>
        <dbReference type="EMBL" id="KFM24939.1"/>
    </source>
</evidence>
<dbReference type="Proteomes" id="UP000028924">
    <property type="component" value="Unassembled WGS sequence"/>
</dbReference>
<protein>
    <recommendedName>
        <fullName evidence="8">choline-phosphate cytidylyltransferase</fullName>
        <ecNumber evidence="8">2.7.7.15</ecNumber>
    </recommendedName>
</protein>
<dbReference type="NCBIfam" id="TIGR00125">
    <property type="entry name" value="cyt_tran_rel"/>
    <property type="match status" value="1"/>
</dbReference>
<dbReference type="GO" id="GO:0031210">
    <property type="term" value="F:phosphatidylcholine binding"/>
    <property type="evidence" value="ECO:0007669"/>
    <property type="project" value="TreeGrafter"/>
</dbReference>
<evidence type="ECO:0000313" key="11">
    <source>
        <dbReference type="EMBL" id="JAT70547.1"/>
    </source>
</evidence>
<evidence type="ECO:0000256" key="7">
    <source>
        <dbReference type="ARBA" id="ARBA00023264"/>
    </source>
</evidence>
<dbReference type="RefSeq" id="XP_011397827.1">
    <property type="nucleotide sequence ID" value="XM_011399525.1"/>
</dbReference>
<dbReference type="Pfam" id="PF01467">
    <property type="entry name" value="CTP_transf_like"/>
    <property type="match status" value="1"/>
</dbReference>
<dbReference type="GeneID" id="23613209"/>
<keyword evidence="6" id="KW-0594">Phospholipid biosynthesis</keyword>
<dbReference type="GO" id="GO:0004105">
    <property type="term" value="F:choline-phosphate cytidylyltransferase activity"/>
    <property type="evidence" value="ECO:0007669"/>
    <property type="project" value="UniProtKB-EC"/>
</dbReference>
<name>A0A087SGT5_AUXPR</name>
<evidence type="ECO:0000256" key="6">
    <source>
        <dbReference type="ARBA" id="ARBA00023209"/>
    </source>
</evidence>
<keyword evidence="13" id="KW-1185">Reference proteome</keyword>
<feature type="compositionally biased region" description="Basic residues" evidence="9">
    <location>
        <begin position="1"/>
        <end position="11"/>
    </location>
</feature>
<organism evidence="12 13">
    <name type="scientific">Auxenochlorella protothecoides</name>
    <name type="common">Green microalga</name>
    <name type="synonym">Chlorella protothecoides</name>
    <dbReference type="NCBI Taxonomy" id="3075"/>
    <lineage>
        <taxon>Eukaryota</taxon>
        <taxon>Viridiplantae</taxon>
        <taxon>Chlorophyta</taxon>
        <taxon>core chlorophytes</taxon>
        <taxon>Trebouxiophyceae</taxon>
        <taxon>Chlorellales</taxon>
        <taxon>Chlorellaceae</taxon>
        <taxon>Auxenochlorella</taxon>
    </lineage>
</organism>
<reference evidence="12 13" key="1">
    <citation type="journal article" date="2014" name="BMC Genomics">
        <title>Oil accumulation mechanisms of the oleaginous microalga Chlorella protothecoides revealed through its genome, transcriptomes, and proteomes.</title>
        <authorList>
            <person name="Gao C."/>
            <person name="Wang Y."/>
            <person name="Shen Y."/>
            <person name="Yan D."/>
            <person name="He X."/>
            <person name="Dai J."/>
            <person name="Wu Q."/>
        </authorList>
    </citation>
    <scope>NUCLEOTIDE SEQUENCE [LARGE SCALE GENOMIC DNA]</scope>
    <source>
        <strain evidence="12 13">0710</strain>
    </source>
</reference>
<keyword evidence="2" id="KW-0444">Lipid biosynthesis</keyword>
<evidence type="ECO:0000256" key="2">
    <source>
        <dbReference type="ARBA" id="ARBA00022516"/>
    </source>
</evidence>
<feature type="compositionally biased region" description="Pro residues" evidence="9">
    <location>
        <begin position="44"/>
        <end position="63"/>
    </location>
</feature>
<dbReference type="EMBL" id="KL662111">
    <property type="protein sequence ID" value="KFM24939.1"/>
    <property type="molecule type" value="Genomic_DNA"/>
</dbReference>
<reference evidence="11" key="2">
    <citation type="submission" date="2015-08" db="EMBL/GenBank/DDBJ databases">
        <authorList>
            <person name="Babu N.S."/>
            <person name="Beckwith C.J."/>
            <person name="Beseler K.G."/>
            <person name="Brison A."/>
            <person name="Carone J.V."/>
            <person name="Caskin T.P."/>
            <person name="Diamond M."/>
            <person name="Durham M.E."/>
            <person name="Foxe J.M."/>
            <person name="Go M."/>
            <person name="Henderson B.A."/>
            <person name="Jones I.B."/>
            <person name="McGettigan J.A."/>
            <person name="Micheletti S.J."/>
            <person name="Nasrallah M.E."/>
            <person name="Ortiz D."/>
            <person name="Piller C.R."/>
            <person name="Privatt S.R."/>
            <person name="Schneider S.L."/>
            <person name="Sharp S."/>
            <person name="Smith T.C."/>
            <person name="Stanton J.D."/>
            <person name="Ullery H.E."/>
            <person name="Wilson R.J."/>
            <person name="Serrano M.G."/>
            <person name="Buck G."/>
            <person name="Lee V."/>
            <person name="Wang Y."/>
            <person name="Carvalho R."/>
            <person name="Voegtly L."/>
            <person name="Shi R."/>
            <person name="Duckworth R."/>
            <person name="Johnson A."/>
            <person name="Loviza R."/>
            <person name="Walstead R."/>
            <person name="Shah Z."/>
            <person name="Kiflezghi M."/>
            <person name="Wade K."/>
            <person name="Ball S.L."/>
            <person name="Bradley K.W."/>
            <person name="Asai D.J."/>
            <person name="Bowman C.A."/>
            <person name="Russell D.A."/>
            <person name="Pope W.H."/>
            <person name="Jacobs-Sera D."/>
            <person name="Hendrix R.W."/>
            <person name="Hatfull G.F."/>
        </authorList>
    </citation>
    <scope>NUCLEOTIDE SEQUENCE</scope>
</reference>
<dbReference type="Gene3D" id="3.40.50.620">
    <property type="entry name" value="HUPs"/>
    <property type="match status" value="1"/>
</dbReference>
<gene>
    <name evidence="12" type="ORF">F751_1818</name>
    <name evidence="11" type="ORF">g.10216</name>
</gene>
<dbReference type="STRING" id="3075.A0A087SGT5"/>
<dbReference type="SUPFAM" id="SSF52374">
    <property type="entry name" value="Nucleotidylyl transferase"/>
    <property type="match status" value="1"/>
</dbReference>
<dbReference type="InterPro" id="IPR045049">
    <property type="entry name" value="Pcy1-like"/>
</dbReference>
<evidence type="ECO:0000256" key="3">
    <source>
        <dbReference type="ARBA" id="ARBA00022679"/>
    </source>
</evidence>
<dbReference type="CDD" id="cd02174">
    <property type="entry name" value="CCT"/>
    <property type="match status" value="1"/>
</dbReference>
<dbReference type="PANTHER" id="PTHR10739">
    <property type="entry name" value="CYTIDYLYLTRANSFERASE"/>
    <property type="match status" value="1"/>
</dbReference>
<dbReference type="EC" id="2.7.7.15" evidence="8"/>
<evidence type="ECO:0000313" key="13">
    <source>
        <dbReference type="Proteomes" id="UP000028924"/>
    </source>
</evidence>
<dbReference type="InterPro" id="IPR014729">
    <property type="entry name" value="Rossmann-like_a/b/a_fold"/>
</dbReference>
<evidence type="ECO:0000256" key="4">
    <source>
        <dbReference type="ARBA" id="ARBA00022695"/>
    </source>
</evidence>
<feature type="domain" description="Cytidyltransferase-like" evidence="10">
    <location>
        <begin position="69"/>
        <end position="197"/>
    </location>
</feature>
<dbReference type="InterPro" id="IPR041723">
    <property type="entry name" value="CCT"/>
</dbReference>
<evidence type="ECO:0000256" key="1">
    <source>
        <dbReference type="ARBA" id="ARBA00010101"/>
    </source>
</evidence>
<dbReference type="EMBL" id="GDKF01008075">
    <property type="protein sequence ID" value="JAT70547.1"/>
    <property type="molecule type" value="Transcribed_RNA"/>
</dbReference>
<dbReference type="AlphaFoldDB" id="A0A087SGT5"/>
<evidence type="ECO:0000256" key="8">
    <source>
        <dbReference type="ARBA" id="ARBA00026101"/>
    </source>
</evidence>
<dbReference type="eggNOG" id="KOG2804">
    <property type="taxonomic scope" value="Eukaryota"/>
</dbReference>
<evidence type="ECO:0000256" key="5">
    <source>
        <dbReference type="ARBA" id="ARBA00023098"/>
    </source>
</evidence>
<dbReference type="InterPro" id="IPR004821">
    <property type="entry name" value="Cyt_trans-like"/>
</dbReference>
<dbReference type="OrthoDB" id="17102at2759"/>
<keyword evidence="4 12" id="KW-0548">Nucleotidyltransferase</keyword>
<sequence length="341" mass="38192">MVKKVAKRGTKRAASQPEADNSDSEGHATVIEQAIAGDASQPSPAGPAPGTEPYPPPNPPPTDRPVRVYADGIFDLFHFGHARALEQAKKSFPDVHLLVGVCNDEVTHRNKGKTVMTEGERYEALRHCRWVDEVVPDAPWHITEEFLDAHAIDFVAHDALPYADVTGASDDVYGFVKRLGRFKETQRTEGVSTSDLILRIVKDYNEYVLRNLSRGYSRKDLGVSLLKEKRIKASASMRDFSARMRDGRLRVADGIRKHMNPRLRVLPAEVERNVKDFATSVESLVDKVASGDLGVELIENMDRLVSGFIGNFERRYSRFEKSIKSLGRNMRRNSQPLLQSP</sequence>
<feature type="region of interest" description="Disordered" evidence="9">
    <location>
        <begin position="1"/>
        <end position="66"/>
    </location>
</feature>
<keyword evidence="5" id="KW-0443">Lipid metabolism</keyword>
<proteinExistence type="inferred from homology"/>
<keyword evidence="7" id="KW-1208">Phospholipid metabolism</keyword>
<comment type="similarity">
    <text evidence="1">Belongs to the cytidylyltransferase family.</text>
</comment>
<keyword evidence="3 12" id="KW-0808">Transferase</keyword>